<dbReference type="SMART" id="SM00116">
    <property type="entry name" value="CBS"/>
    <property type="match status" value="2"/>
</dbReference>
<keyword evidence="2" id="KW-0813">Transport</keyword>
<name>A0ABX2CSN6_9CYAN</name>
<keyword evidence="7" id="KW-0868">Chloride</keyword>
<keyword evidence="5" id="KW-0406">Ion transport</keyword>
<dbReference type="InterPro" id="IPR046342">
    <property type="entry name" value="CBS_dom_sf"/>
</dbReference>
<dbReference type="Pfam" id="PF00654">
    <property type="entry name" value="Voltage_CLC"/>
    <property type="match status" value="1"/>
</dbReference>
<feature type="transmembrane region" description="Helical" evidence="10">
    <location>
        <begin position="239"/>
        <end position="261"/>
    </location>
</feature>
<keyword evidence="3 10" id="KW-0812">Transmembrane</keyword>
<sequence length="937" mass="100339">MPYITIPKQFREPSRVIASQLFLRPKRLAIFEACLIGLISGLAGVLLKSGVGWLGSWRVATSTVIPAWILLPSVGLCGGLLTGFLVERFAPETAGSGIPHVKAALGGVNLSLDLRVAVAKLLTTILAVGSGLTLGRQGPTVQIGASLAGWIGHLMPTSPDYRRQLIACGAAAGLAAGFNTPIAGVLFVVEELLHDVSGLTLGTAIIASFIGAVVSQLLGGDSLSLNLREYQSSFEAQEIPFYILLGVLAGLLGALFTKGIVASLQFNRRSLKLALPARVALAGIICGSVIAFLPESFRNNTGLREFLLTGEASGITSLIAFVAHFFLTIISAASGAPGGLFSPSLVMGSALGHMVGIVQADVLGIGLPVTYALAGMGAFFCAVTRAPITAVVIVFEITADFKLVLPLMICSVVAYLMAEKVESGSLYNHLLEFNGIELTKAQAASNTLSDLYAEDVMQRRVETLSSLLTFDEVMQAFSRSHHRGFPVVEDGKLVGIVSQTDLANASERNFSGDSLLKEFMTVQPIAVKAKDTLSEVLYRLNNYNISRLPVIEGRRLVGIITRSDIIRVESDRLSGETTQGPHPEPSYVVYQTRAPQVGNGRLLVPLSNPQTAPALLRLAAAIARDRNYELECLQIILVPRNSSPSESAVRTTKSRRLLQQAERIVRNWNLPVHTQIRVAHDVPNAILETIREGHIDLILMGWQGEFSTKGRIFGDVVDTVIRQAGCEVILVKWSEKILATRKKNEFSPSFNGRKYTSIEWELKPEGVDGADNPALAIGSDSSATPETELPPPNSDIPAPELGLHTLMGLQRWLVPIRGGYKQAAALRLLPALVAASAVPEIKLCQVHQPSVAQPDRRELKQAAEFIQRRVSCSIIATSVCATSVSDALIDLAQNDQCDAIVLGASREGLLKQVIQGNIPEAVARGCDCTVILVRSAN</sequence>
<dbReference type="PANTHER" id="PTHR45711:SF10">
    <property type="entry name" value="CHLORIDE CHANNEL PROTEIN"/>
    <property type="match status" value="1"/>
</dbReference>
<evidence type="ECO:0000313" key="13">
    <source>
        <dbReference type="Proteomes" id="UP000702425"/>
    </source>
</evidence>
<feature type="region of interest" description="Disordered" evidence="9">
    <location>
        <begin position="774"/>
        <end position="796"/>
    </location>
</feature>
<feature type="transmembrane region" description="Helical" evidence="10">
    <location>
        <begin position="273"/>
        <end position="293"/>
    </location>
</feature>
<feature type="transmembrane region" description="Helical" evidence="10">
    <location>
        <begin position="313"/>
        <end position="333"/>
    </location>
</feature>
<dbReference type="Gene3D" id="3.10.580.10">
    <property type="entry name" value="CBS-domain"/>
    <property type="match status" value="1"/>
</dbReference>
<evidence type="ECO:0000256" key="9">
    <source>
        <dbReference type="SAM" id="MobiDB-lite"/>
    </source>
</evidence>
<dbReference type="SUPFAM" id="SSF52402">
    <property type="entry name" value="Adenine nucleotide alpha hydrolases-like"/>
    <property type="match status" value="2"/>
</dbReference>
<dbReference type="InterPro" id="IPR014729">
    <property type="entry name" value="Rossmann-like_a/b/a_fold"/>
</dbReference>
<dbReference type="InterPro" id="IPR001807">
    <property type="entry name" value="ClC"/>
</dbReference>
<evidence type="ECO:0000256" key="8">
    <source>
        <dbReference type="PROSITE-ProRule" id="PRU00703"/>
    </source>
</evidence>
<comment type="caution">
    <text evidence="12">The sequence shown here is derived from an EMBL/GenBank/DDBJ whole genome shotgun (WGS) entry which is preliminary data.</text>
</comment>
<dbReference type="InterPro" id="IPR006016">
    <property type="entry name" value="UspA"/>
</dbReference>
<dbReference type="SUPFAM" id="SSF81340">
    <property type="entry name" value="Clc chloride channel"/>
    <property type="match status" value="1"/>
</dbReference>
<keyword evidence="4 10" id="KW-1133">Transmembrane helix</keyword>
<gene>
    <name evidence="12" type="primary">clcA_1</name>
    <name evidence="12" type="ORF">E5S67_00403</name>
</gene>
<evidence type="ECO:0000313" key="12">
    <source>
        <dbReference type="EMBL" id="NQE32687.1"/>
    </source>
</evidence>
<feature type="transmembrane region" description="Helical" evidence="10">
    <location>
        <begin position="196"/>
        <end position="219"/>
    </location>
</feature>
<dbReference type="PROSITE" id="PS51371">
    <property type="entry name" value="CBS"/>
    <property type="match status" value="2"/>
</dbReference>
<proteinExistence type="predicted"/>
<feature type="transmembrane region" description="Helical" evidence="10">
    <location>
        <begin position="28"/>
        <end position="47"/>
    </location>
</feature>
<keyword evidence="8" id="KW-0129">CBS domain</keyword>
<dbReference type="CDD" id="cd00293">
    <property type="entry name" value="USP-like"/>
    <property type="match status" value="2"/>
</dbReference>
<feature type="domain" description="CBS" evidence="11">
    <location>
        <begin position="520"/>
        <end position="577"/>
    </location>
</feature>
<evidence type="ECO:0000256" key="5">
    <source>
        <dbReference type="ARBA" id="ARBA00023065"/>
    </source>
</evidence>
<evidence type="ECO:0000256" key="6">
    <source>
        <dbReference type="ARBA" id="ARBA00023136"/>
    </source>
</evidence>
<evidence type="ECO:0000256" key="10">
    <source>
        <dbReference type="SAM" id="Phobius"/>
    </source>
</evidence>
<protein>
    <submittedName>
        <fullName evidence="12">H(+)/Cl(-) exchange transporter ClcA</fullName>
    </submittedName>
</protein>
<organism evidence="12 13">
    <name type="scientific">Microcoleus asticus IPMA8</name>
    <dbReference type="NCBI Taxonomy" id="2563858"/>
    <lineage>
        <taxon>Bacteria</taxon>
        <taxon>Bacillati</taxon>
        <taxon>Cyanobacteriota</taxon>
        <taxon>Cyanophyceae</taxon>
        <taxon>Oscillatoriophycideae</taxon>
        <taxon>Oscillatoriales</taxon>
        <taxon>Microcoleaceae</taxon>
        <taxon>Microcoleus</taxon>
        <taxon>Microcoleus asticus</taxon>
    </lineage>
</organism>
<dbReference type="CDD" id="cd01031">
    <property type="entry name" value="EriC"/>
    <property type="match status" value="1"/>
</dbReference>
<dbReference type="RefSeq" id="WP_172185002.1">
    <property type="nucleotide sequence ID" value="NZ_CAWPPK010000252.1"/>
</dbReference>
<evidence type="ECO:0000256" key="4">
    <source>
        <dbReference type="ARBA" id="ARBA00022989"/>
    </source>
</evidence>
<feature type="transmembrane region" description="Helical" evidence="10">
    <location>
        <begin position="164"/>
        <end position="189"/>
    </location>
</feature>
<dbReference type="PRINTS" id="PR00762">
    <property type="entry name" value="CLCHANNEL"/>
</dbReference>
<feature type="transmembrane region" description="Helical" evidence="10">
    <location>
        <begin position="401"/>
        <end position="418"/>
    </location>
</feature>
<evidence type="ECO:0000259" key="11">
    <source>
        <dbReference type="PROSITE" id="PS51371"/>
    </source>
</evidence>
<keyword evidence="13" id="KW-1185">Reference proteome</keyword>
<dbReference type="Pfam" id="PF00582">
    <property type="entry name" value="Usp"/>
    <property type="match status" value="2"/>
</dbReference>
<evidence type="ECO:0000256" key="7">
    <source>
        <dbReference type="ARBA" id="ARBA00023214"/>
    </source>
</evidence>
<evidence type="ECO:0000256" key="2">
    <source>
        <dbReference type="ARBA" id="ARBA00022448"/>
    </source>
</evidence>
<dbReference type="Gene3D" id="3.40.50.620">
    <property type="entry name" value="HUPs"/>
    <property type="match status" value="2"/>
</dbReference>
<feature type="transmembrane region" description="Helical" evidence="10">
    <location>
        <begin position="59"/>
        <end position="86"/>
    </location>
</feature>
<dbReference type="SUPFAM" id="SSF54631">
    <property type="entry name" value="CBS-domain pair"/>
    <property type="match status" value="1"/>
</dbReference>
<dbReference type="PANTHER" id="PTHR45711">
    <property type="entry name" value="CHLORIDE CHANNEL PROTEIN"/>
    <property type="match status" value="1"/>
</dbReference>
<keyword evidence="6 10" id="KW-0472">Membrane</keyword>
<dbReference type="InterPro" id="IPR014743">
    <property type="entry name" value="Cl-channel_core"/>
</dbReference>
<feature type="domain" description="CBS" evidence="11">
    <location>
        <begin position="457"/>
        <end position="514"/>
    </location>
</feature>
<dbReference type="Gene3D" id="1.10.3080.10">
    <property type="entry name" value="Clc chloride channel"/>
    <property type="match status" value="1"/>
</dbReference>
<dbReference type="EMBL" id="SRRZ01000004">
    <property type="protein sequence ID" value="NQE32687.1"/>
    <property type="molecule type" value="Genomic_DNA"/>
</dbReference>
<dbReference type="Pfam" id="PF00571">
    <property type="entry name" value="CBS"/>
    <property type="match status" value="2"/>
</dbReference>
<dbReference type="Proteomes" id="UP000702425">
    <property type="component" value="Unassembled WGS sequence"/>
</dbReference>
<reference evidence="12 13" key="1">
    <citation type="journal article" date="2020" name="Sci. Rep.">
        <title>A novel cyanobacterial geosmin producer, revising GeoA distribution and dispersion patterns in Bacteria.</title>
        <authorList>
            <person name="Churro C."/>
            <person name="Semedo-Aguiar A.P."/>
            <person name="Silva A.D."/>
            <person name="Pereira-Leal J.B."/>
            <person name="Leite R.B."/>
        </authorList>
    </citation>
    <scope>NUCLEOTIDE SEQUENCE [LARGE SCALE GENOMIC DNA]</scope>
    <source>
        <strain evidence="12 13">IPMA8</strain>
    </source>
</reference>
<dbReference type="InterPro" id="IPR000644">
    <property type="entry name" value="CBS_dom"/>
</dbReference>
<accession>A0ABX2CSN6</accession>
<feature type="transmembrane region" description="Helical" evidence="10">
    <location>
        <begin position="371"/>
        <end position="394"/>
    </location>
</feature>
<comment type="subcellular location">
    <subcellularLocation>
        <location evidence="1">Membrane</location>
        <topology evidence="1">Multi-pass membrane protein</topology>
    </subcellularLocation>
</comment>
<evidence type="ECO:0000256" key="3">
    <source>
        <dbReference type="ARBA" id="ARBA00022692"/>
    </source>
</evidence>
<evidence type="ECO:0000256" key="1">
    <source>
        <dbReference type="ARBA" id="ARBA00004141"/>
    </source>
</evidence>
<feature type="transmembrane region" description="Helical" evidence="10">
    <location>
        <begin position="345"/>
        <end position="365"/>
    </location>
</feature>